<dbReference type="PANTHER" id="PTHR43668">
    <property type="entry name" value="ALLANTOINASE"/>
    <property type="match status" value="1"/>
</dbReference>
<accession>A0A1F5PMM3</accession>
<gene>
    <name evidence="2" type="ORF">A2722_01765</name>
</gene>
<dbReference type="InterPro" id="IPR011059">
    <property type="entry name" value="Metal-dep_hydrolase_composite"/>
</dbReference>
<dbReference type="GO" id="GO:0006145">
    <property type="term" value="P:purine nucleobase catabolic process"/>
    <property type="evidence" value="ECO:0007669"/>
    <property type="project" value="TreeGrafter"/>
</dbReference>
<feature type="domain" description="Amidohydrolase-related" evidence="1">
    <location>
        <begin position="51"/>
        <end position="437"/>
    </location>
</feature>
<protein>
    <recommendedName>
        <fullName evidence="1">Amidohydrolase-related domain-containing protein</fullName>
    </recommendedName>
</protein>
<evidence type="ECO:0000259" key="1">
    <source>
        <dbReference type="Pfam" id="PF01979"/>
    </source>
</evidence>
<dbReference type="SUPFAM" id="SSF51556">
    <property type="entry name" value="Metallo-dependent hydrolases"/>
    <property type="match status" value="1"/>
</dbReference>
<dbReference type="PANTHER" id="PTHR43668:SF2">
    <property type="entry name" value="ALLANTOINASE"/>
    <property type="match status" value="1"/>
</dbReference>
<dbReference type="Pfam" id="PF01979">
    <property type="entry name" value="Amidohydro_1"/>
    <property type="match status" value="1"/>
</dbReference>
<dbReference type="STRING" id="1817828.A2722_01765"/>
<name>A0A1F5PMM3_9BACT</name>
<proteinExistence type="predicted"/>
<dbReference type="GO" id="GO:0005737">
    <property type="term" value="C:cytoplasm"/>
    <property type="evidence" value="ECO:0007669"/>
    <property type="project" value="TreeGrafter"/>
</dbReference>
<dbReference type="InterPro" id="IPR050138">
    <property type="entry name" value="DHOase/Allantoinase_Hydrolase"/>
</dbReference>
<evidence type="ECO:0000313" key="2">
    <source>
        <dbReference type="EMBL" id="OGE91188.1"/>
    </source>
</evidence>
<comment type="caution">
    <text evidence="2">The sequence shown here is derived from an EMBL/GenBank/DDBJ whole genome shotgun (WGS) entry which is preliminary data.</text>
</comment>
<dbReference type="SUPFAM" id="SSF51338">
    <property type="entry name" value="Composite domain of metallo-dependent hydrolases"/>
    <property type="match status" value="1"/>
</dbReference>
<dbReference type="EMBL" id="MFEO01000003">
    <property type="protein sequence ID" value="OGE91188.1"/>
    <property type="molecule type" value="Genomic_DNA"/>
</dbReference>
<dbReference type="AlphaFoldDB" id="A0A1F5PMM3"/>
<reference evidence="2 3" key="1">
    <citation type="journal article" date="2016" name="Nat. Commun.">
        <title>Thousands of microbial genomes shed light on interconnected biogeochemical processes in an aquifer system.</title>
        <authorList>
            <person name="Anantharaman K."/>
            <person name="Brown C.T."/>
            <person name="Hug L.A."/>
            <person name="Sharon I."/>
            <person name="Castelle C.J."/>
            <person name="Probst A.J."/>
            <person name="Thomas B.C."/>
            <person name="Singh A."/>
            <person name="Wilkins M.J."/>
            <person name="Karaoz U."/>
            <person name="Brodie E.L."/>
            <person name="Williams K.H."/>
            <person name="Hubbard S.S."/>
            <person name="Banfield J.F."/>
        </authorList>
    </citation>
    <scope>NUCLEOTIDE SEQUENCE [LARGE SCALE GENOMIC DNA]</scope>
</reference>
<dbReference type="Gene3D" id="3.20.20.140">
    <property type="entry name" value="Metal-dependent hydrolases"/>
    <property type="match status" value="1"/>
</dbReference>
<organism evidence="2 3">
    <name type="scientific">Candidatus Doudnabacteria bacterium RIFCSPHIGHO2_01_FULL_50_11</name>
    <dbReference type="NCBI Taxonomy" id="1817828"/>
    <lineage>
        <taxon>Bacteria</taxon>
        <taxon>Candidatus Doudnaibacteriota</taxon>
    </lineage>
</organism>
<evidence type="ECO:0000313" key="3">
    <source>
        <dbReference type="Proteomes" id="UP000178377"/>
    </source>
</evidence>
<dbReference type="InterPro" id="IPR032466">
    <property type="entry name" value="Metal_Hydrolase"/>
</dbReference>
<dbReference type="Proteomes" id="UP000178377">
    <property type="component" value="Unassembled WGS sequence"/>
</dbReference>
<sequence length="445" mass="49664">MNQMTDATWEIRDVLLPTGVRATIRIQGKKIVAVGFTSLCDRYLDGSNLEIYPGFRNVHVHFRQPGWEYKETWATAVPAAIAGGYTLVCSMPNAKIQTTTLQALEDKIILVGDQPIDKRFWYGATKTNHADYKYLRSYAQCCGVKLYTSSTTGDMKIVEREIQRYVMATCADARVLLAIHAQDEELRLRNLTRLQAQRELVIADHCKIQDTEVELRAVIQALELQKETRCAILLCHLSAPESLEAVDRARQAGQTGIYVETCPQYLFLNSDFLKGEFAAGFKCNPSLRSRKQMKRMFELTCRPDIVDVISDDHAPHNLGQDKGIVRLRPLEISPRPYDEVASGLPGLQTTGLLVYNSMVASGKVSRFHFANLMSINAGRILGLPRPGIDVGADADLVAIDPQARHVFRHYEMLSKAGYTPYDGFEGSGRIAFTVAQGALYGAELK</sequence>
<dbReference type="GO" id="GO:0004038">
    <property type="term" value="F:allantoinase activity"/>
    <property type="evidence" value="ECO:0007669"/>
    <property type="project" value="TreeGrafter"/>
</dbReference>
<dbReference type="InterPro" id="IPR006680">
    <property type="entry name" value="Amidohydro-rel"/>
</dbReference>